<dbReference type="EMBL" id="JAGIZA010000004">
    <property type="protein sequence ID" value="MBP0492868.1"/>
    <property type="molecule type" value="Genomic_DNA"/>
</dbReference>
<accession>A0A940S7B1</accession>
<dbReference type="GO" id="GO:0005198">
    <property type="term" value="F:structural molecule activity"/>
    <property type="evidence" value="ECO:0007669"/>
    <property type="project" value="InterPro"/>
</dbReference>
<reference evidence="2" key="1">
    <citation type="submission" date="2021-03" db="EMBL/GenBank/DDBJ databases">
        <authorList>
            <person name="So Y."/>
        </authorList>
    </citation>
    <scope>NUCLEOTIDE SEQUENCE</scope>
    <source>
        <strain evidence="2">SG15</strain>
    </source>
</reference>
<feature type="region of interest" description="Disordered" evidence="1">
    <location>
        <begin position="1"/>
        <end position="26"/>
    </location>
</feature>
<dbReference type="Proteomes" id="UP000677537">
    <property type="component" value="Unassembled WGS sequence"/>
</dbReference>
<dbReference type="AlphaFoldDB" id="A0A940S7B1"/>
<keyword evidence="3" id="KW-1185">Reference proteome</keyword>
<sequence>MRRGRSAAQVVRSRSNKAQASGSGGPVPGGLAGGFAYDAANLFGQETAEWQPWLRSPDAEINYDRDRMVARSRDLVRNDGWATGGVTRIVDSAIGSQFRLVSKPDYRALQAYSSSFDPIWADEFGRAVEAEYRMWADDTAKWADATRQLTMTQLYWLALRHKVLDGESLAVMLWTPERVGLGAARYATTVQLLDPDRLSNPYQVMDSPQLRGGVVLDEIGAATGYHIRRAHQGEAFATVDSMVWDLFPRETAWGRPVTIHDCDLDRRGQHRGVGIFTPVLARLKMGSRADRAELAQMLLQTIYATVIQSPYDETDVLNSQEDDGELSAYQALRTQHAADNPIAIGGVRIPRLAPGEELKAITSTHPSSGYVDFQNQVLRGFAAASGLSAEQVSWDYSRTNYSSARAAMLEAWKTLIRRRDNFAVGFANPIWGCLLEEVMANGRAPLPRGAPSFIEMKTAYMRCNWIGPARGWVDPVAERQGAVLGMEAGFGTLEQECAEQGRDYEENLDQRQVEIRMMKDRGLPLPQWAAGPPNQPQGGRNDR</sequence>
<protein>
    <submittedName>
        <fullName evidence="2">Phage portal protein</fullName>
    </submittedName>
</protein>
<dbReference type="RefSeq" id="WP_209372734.1">
    <property type="nucleotide sequence ID" value="NZ_JAGIZA010000004.1"/>
</dbReference>
<evidence type="ECO:0000256" key="1">
    <source>
        <dbReference type="SAM" id="MobiDB-lite"/>
    </source>
</evidence>
<proteinExistence type="predicted"/>
<dbReference type="NCBIfam" id="TIGR01539">
    <property type="entry name" value="portal_lambda"/>
    <property type="match status" value="1"/>
</dbReference>
<evidence type="ECO:0000313" key="2">
    <source>
        <dbReference type="EMBL" id="MBP0492868.1"/>
    </source>
</evidence>
<feature type="region of interest" description="Disordered" evidence="1">
    <location>
        <begin position="522"/>
        <end position="543"/>
    </location>
</feature>
<gene>
    <name evidence="2" type="ORF">J5Y10_08765</name>
</gene>
<dbReference type="GO" id="GO:0019068">
    <property type="term" value="P:virion assembly"/>
    <property type="evidence" value="ECO:0007669"/>
    <property type="project" value="InterPro"/>
</dbReference>
<dbReference type="Pfam" id="PF05136">
    <property type="entry name" value="Phage_portal_2"/>
    <property type="match status" value="1"/>
</dbReference>
<organism evidence="2 3">
    <name type="scientific">Roseomonas indoligenes</name>
    <dbReference type="NCBI Taxonomy" id="2820811"/>
    <lineage>
        <taxon>Bacteria</taxon>
        <taxon>Pseudomonadati</taxon>
        <taxon>Pseudomonadota</taxon>
        <taxon>Alphaproteobacteria</taxon>
        <taxon>Acetobacterales</taxon>
        <taxon>Roseomonadaceae</taxon>
        <taxon>Roseomonas</taxon>
    </lineage>
</organism>
<comment type="caution">
    <text evidence="2">The sequence shown here is derived from an EMBL/GenBank/DDBJ whole genome shotgun (WGS) entry which is preliminary data.</text>
</comment>
<name>A0A940S7B1_9PROT</name>
<dbReference type="InterPro" id="IPR006429">
    <property type="entry name" value="Phage_lambda_portal"/>
</dbReference>
<evidence type="ECO:0000313" key="3">
    <source>
        <dbReference type="Proteomes" id="UP000677537"/>
    </source>
</evidence>